<evidence type="ECO:0000256" key="2">
    <source>
        <dbReference type="ARBA" id="ARBA00022737"/>
    </source>
</evidence>
<sequence>MDIINNNVYNDLTIILKDDYDNHIPVSVNRESLSKLSDYFNNLLTKYAEKNGNMIIIYVPHAVISAEIISIYDFDFEYDKFILFDKNWKYWLELAKCYDYFGIEFDNDIINELRILIIPPEGFDLLIELMETLNYQYLIPTLIRNLPNNFDLINLSNKLLIMILQHCKNCYFISANNSKKIRLWNTNESGFVFDNYKTDANIYQSINNIHTVCYSPNGHQFVAISDASIEIVDADTKVPIIICDNYAQYIVQVFYTADNSQIIVSNIFGHINIIESVSGSLIKSHKLGNKSIECIAYCPITNRVAYVNKNSYHIKILNIDTGVIESSLNILQYEYTENIIYNYKFCINSLCFSPNGEEIVTGNSDGSIRIWNIKDQNVSKIMSGANIIDVIYSHDGCQIASINTNQYLQIWNAKTNNLIKQFYIGSYGKPHCLSFSINNNKLAYCSGRYIFIYDLDKNKTEQYNIIGTSLEVTAISFMPTSRLINKIESILNSLLNS</sequence>
<evidence type="ECO:0000256" key="1">
    <source>
        <dbReference type="ARBA" id="ARBA00022574"/>
    </source>
</evidence>
<dbReference type="Pfam" id="PF00400">
    <property type="entry name" value="WD40"/>
    <property type="match status" value="1"/>
</dbReference>
<dbReference type="PROSITE" id="PS50082">
    <property type="entry name" value="WD_REPEATS_2"/>
    <property type="match status" value="1"/>
</dbReference>
<dbReference type="PROSITE" id="PS00678">
    <property type="entry name" value="WD_REPEATS_1"/>
    <property type="match status" value="1"/>
</dbReference>
<dbReference type="InterPro" id="IPR001680">
    <property type="entry name" value="WD40_rpt"/>
</dbReference>
<keyword evidence="1" id="KW-0853">WD repeat</keyword>
<dbReference type="InterPro" id="IPR019775">
    <property type="entry name" value="WD40_repeat_CS"/>
</dbReference>
<reference evidence="3" key="1">
    <citation type="submission" date="2018-01" db="EMBL/GenBank/DDBJ databases">
        <title>Draft genome sequence of Bandra megavirus.</title>
        <authorList>
            <person name="Chatterjee A."/>
            <person name="Yadav R."/>
            <person name="Kondabagil K."/>
        </authorList>
    </citation>
    <scope>NUCLEOTIDE SEQUENCE</scope>
    <source>
        <strain evidence="3">KK-1</strain>
    </source>
</reference>
<dbReference type="Gene3D" id="2.130.10.10">
    <property type="entry name" value="YVTN repeat-like/Quinoprotein amine dehydrogenase"/>
    <property type="match status" value="2"/>
</dbReference>
<dbReference type="InterPro" id="IPR015943">
    <property type="entry name" value="WD40/YVTN_repeat-like_dom_sf"/>
</dbReference>
<dbReference type="PROSITE" id="PS50294">
    <property type="entry name" value="WD_REPEATS_REGION"/>
    <property type="match status" value="1"/>
</dbReference>
<dbReference type="PANTHER" id="PTHR19848:SF8">
    <property type="entry name" value="F-BOX AND WD REPEAT DOMAIN CONTAINING 7"/>
    <property type="match status" value="1"/>
</dbReference>
<dbReference type="EMBL" id="MG779381">
    <property type="protein sequence ID" value="AUV58859.1"/>
    <property type="molecule type" value="Genomic_DNA"/>
</dbReference>
<organism evidence="3">
    <name type="scientific">Bandra megavirus</name>
    <dbReference type="NCBI Taxonomy" id="2071566"/>
    <lineage>
        <taxon>Viruses</taxon>
        <taxon>Varidnaviria</taxon>
        <taxon>Bamfordvirae</taxon>
        <taxon>Nucleocytoviricota</taxon>
        <taxon>Megaviricetes</taxon>
        <taxon>Imitervirales</taxon>
        <taxon>Mimiviridae</taxon>
        <taxon>Megamimivirinae</taxon>
        <taxon>Megavirus</taxon>
    </lineage>
</organism>
<proteinExistence type="predicted"/>
<protein>
    <submittedName>
        <fullName evidence="3">BTB POZ domain-containing protein</fullName>
    </submittedName>
</protein>
<dbReference type="SUPFAM" id="SSF50978">
    <property type="entry name" value="WD40 repeat-like"/>
    <property type="match status" value="1"/>
</dbReference>
<keyword evidence="2" id="KW-0677">Repeat</keyword>
<dbReference type="InterPro" id="IPR036322">
    <property type="entry name" value="WD40_repeat_dom_sf"/>
</dbReference>
<accession>A0A2K9V9H8</accession>
<dbReference type="SMART" id="SM00320">
    <property type="entry name" value="WD40"/>
    <property type="match status" value="6"/>
</dbReference>
<dbReference type="PANTHER" id="PTHR19848">
    <property type="entry name" value="WD40 REPEAT PROTEIN"/>
    <property type="match status" value="1"/>
</dbReference>
<evidence type="ECO:0000313" key="3">
    <source>
        <dbReference type="EMBL" id="AUV58859.1"/>
    </source>
</evidence>
<name>A0A2K9V9H8_9VIRU</name>